<reference evidence="1" key="1">
    <citation type="journal article" date="2021" name="PeerJ">
        <title>Extensive microbial diversity within the chicken gut microbiome revealed by metagenomics and culture.</title>
        <authorList>
            <person name="Gilroy R."/>
            <person name="Ravi A."/>
            <person name="Getino M."/>
            <person name="Pursley I."/>
            <person name="Horton D.L."/>
            <person name="Alikhan N.F."/>
            <person name="Baker D."/>
            <person name="Gharbi K."/>
            <person name="Hall N."/>
            <person name="Watson M."/>
            <person name="Adriaenssens E.M."/>
            <person name="Foster-Nyarko E."/>
            <person name="Jarju S."/>
            <person name="Secka A."/>
            <person name="Antonio M."/>
            <person name="Oren A."/>
            <person name="Chaudhuri R.R."/>
            <person name="La Ragione R."/>
            <person name="Hildebrand F."/>
            <person name="Pallen M.J."/>
        </authorList>
    </citation>
    <scope>NUCLEOTIDE SEQUENCE</scope>
    <source>
        <strain evidence="1">ChiSxjej3B15-24422</strain>
    </source>
</reference>
<sequence>MGVQNDVLLDYFDDNSRFADLFNGVLFRGRQEICPEELEEASERYTQREGGGGKRKKGKIKYRILFRDLKKRLKDGGTLRILALEAQDRVDYSMPLRCMNYDVQEYLRQMRRLQSRNEREMAYETPAEMLCRLRKGDRLFPVYTICLYHGMEEWDGPRCLKNMMDFGMHKGSFDACFKDYAFHLVEVNRPMEYEHFHTPVREVLEILPLRADREEMRRLINDRQEYRKLDKETMEVIVTMTGNRKLMEDLEAYRTSEESYDMCEAMKGIQEEGIEIGRELGIEQGIRGMAELFQELGLPDERIIGKLSEKFSMSRQKAEKMLAGIKR</sequence>
<comment type="caution">
    <text evidence="1">The sequence shown here is derived from an EMBL/GenBank/DDBJ whole genome shotgun (WGS) entry which is preliminary data.</text>
</comment>
<reference evidence="1" key="2">
    <citation type="submission" date="2021-04" db="EMBL/GenBank/DDBJ databases">
        <authorList>
            <person name="Gilroy R."/>
        </authorList>
    </citation>
    <scope>NUCLEOTIDE SEQUENCE</scope>
    <source>
        <strain evidence="1">ChiSxjej3B15-24422</strain>
    </source>
</reference>
<name>A0A9D1YQ04_9FIRM</name>
<accession>A0A9D1YQ04</accession>
<dbReference type="Proteomes" id="UP000824007">
    <property type="component" value="Unassembled WGS sequence"/>
</dbReference>
<protein>
    <submittedName>
        <fullName evidence="1">Rpn family recombination-promoting nuclease/putative transposase</fullName>
    </submittedName>
</protein>
<gene>
    <name evidence="1" type="ORF">H9831_09585</name>
</gene>
<dbReference type="EMBL" id="DXDD01000120">
    <property type="protein sequence ID" value="HIY60915.1"/>
    <property type="molecule type" value="Genomic_DNA"/>
</dbReference>
<evidence type="ECO:0000313" key="1">
    <source>
        <dbReference type="EMBL" id="HIY60915.1"/>
    </source>
</evidence>
<dbReference type="AlphaFoldDB" id="A0A9D1YQ04"/>
<proteinExistence type="predicted"/>
<organism evidence="1 2">
    <name type="scientific">Candidatus Eisenbergiella pullistercoris</name>
    <dbReference type="NCBI Taxonomy" id="2838555"/>
    <lineage>
        <taxon>Bacteria</taxon>
        <taxon>Bacillati</taxon>
        <taxon>Bacillota</taxon>
        <taxon>Clostridia</taxon>
        <taxon>Lachnospirales</taxon>
        <taxon>Lachnospiraceae</taxon>
        <taxon>Eisenbergiella</taxon>
    </lineage>
</organism>
<evidence type="ECO:0000313" key="2">
    <source>
        <dbReference type="Proteomes" id="UP000824007"/>
    </source>
</evidence>